<dbReference type="InterPro" id="IPR050445">
    <property type="entry name" value="Bact_polysacc_biosynth/exp"/>
</dbReference>
<reference evidence="12" key="1">
    <citation type="submission" date="2021-10" db="EMBL/GenBank/DDBJ databases">
        <title>Tamlana sargassums sp. nov., and Tamlana laminarinivorans sp. nov., two new bacteria isolated from the brown alga.</title>
        <authorList>
            <person name="Li J."/>
        </authorList>
    </citation>
    <scope>NUCLEOTIDE SEQUENCE</scope>
    <source>
        <strain evidence="12">PT2-4</strain>
    </source>
</reference>
<keyword evidence="9" id="KW-0472">Membrane</keyword>
<dbReference type="PANTHER" id="PTHR32309:SF13">
    <property type="entry name" value="FERRIC ENTEROBACTIN TRANSPORT PROTEIN FEPE"/>
    <property type="match status" value="1"/>
</dbReference>
<dbReference type="SUPFAM" id="SSF52540">
    <property type="entry name" value="P-loop containing nucleoside triphosphate hydrolases"/>
    <property type="match status" value="1"/>
</dbReference>
<comment type="catalytic activity">
    <reaction evidence="8">
        <text>L-tyrosyl-[protein] + ATP = O-phospho-L-tyrosyl-[protein] + ADP + H(+)</text>
        <dbReference type="Rhea" id="RHEA:10596"/>
        <dbReference type="Rhea" id="RHEA-COMP:10136"/>
        <dbReference type="Rhea" id="RHEA-COMP:20101"/>
        <dbReference type="ChEBI" id="CHEBI:15378"/>
        <dbReference type="ChEBI" id="CHEBI:30616"/>
        <dbReference type="ChEBI" id="CHEBI:46858"/>
        <dbReference type="ChEBI" id="CHEBI:61978"/>
        <dbReference type="ChEBI" id="CHEBI:456216"/>
        <dbReference type="EC" id="2.7.10.2"/>
    </reaction>
</comment>
<dbReference type="EMBL" id="JAJAPW010000003">
    <property type="protein sequence ID" value="MCB4798995.1"/>
    <property type="molecule type" value="Genomic_DNA"/>
</dbReference>
<keyword evidence="7" id="KW-0829">Tyrosine-protein kinase</keyword>
<keyword evidence="6" id="KW-0067">ATP-binding</keyword>
<evidence type="ECO:0000259" key="11">
    <source>
        <dbReference type="Pfam" id="PF13807"/>
    </source>
</evidence>
<keyword evidence="9" id="KW-0812">Transmembrane</keyword>
<dbReference type="GO" id="GO:0005524">
    <property type="term" value="F:ATP binding"/>
    <property type="evidence" value="ECO:0007669"/>
    <property type="project" value="UniProtKB-KW"/>
</dbReference>
<proteinExistence type="inferred from homology"/>
<evidence type="ECO:0000256" key="3">
    <source>
        <dbReference type="ARBA" id="ARBA00022679"/>
    </source>
</evidence>
<evidence type="ECO:0000256" key="8">
    <source>
        <dbReference type="ARBA" id="ARBA00051245"/>
    </source>
</evidence>
<feature type="domain" description="AAA" evidence="10">
    <location>
        <begin position="575"/>
        <end position="736"/>
    </location>
</feature>
<dbReference type="Gene3D" id="3.40.50.300">
    <property type="entry name" value="P-loop containing nucleotide triphosphate hydrolases"/>
    <property type="match status" value="1"/>
</dbReference>
<evidence type="ECO:0000313" key="12">
    <source>
        <dbReference type="EMBL" id="MCB4798995.1"/>
    </source>
</evidence>
<keyword evidence="5" id="KW-0418">Kinase</keyword>
<comment type="caution">
    <text evidence="12">The sequence shown here is derived from an EMBL/GenBank/DDBJ whole genome shotgun (WGS) entry which is preliminary data.</text>
</comment>
<dbReference type="NCBIfam" id="TIGR01007">
    <property type="entry name" value="eps_fam"/>
    <property type="match status" value="1"/>
</dbReference>
<dbReference type="InterPro" id="IPR032807">
    <property type="entry name" value="GNVR"/>
</dbReference>
<feature type="domain" description="Tyrosine-protein kinase G-rich" evidence="11">
    <location>
        <begin position="432"/>
        <end position="511"/>
    </location>
</feature>
<evidence type="ECO:0000256" key="4">
    <source>
        <dbReference type="ARBA" id="ARBA00022741"/>
    </source>
</evidence>
<dbReference type="GO" id="GO:0004715">
    <property type="term" value="F:non-membrane spanning protein tyrosine kinase activity"/>
    <property type="evidence" value="ECO:0007669"/>
    <property type="project" value="UniProtKB-EC"/>
</dbReference>
<dbReference type="CDD" id="cd05387">
    <property type="entry name" value="BY-kinase"/>
    <property type="match status" value="1"/>
</dbReference>
<comment type="similarity">
    <text evidence="1">Belongs to the CpsD/CapB family.</text>
</comment>
<evidence type="ECO:0000256" key="1">
    <source>
        <dbReference type="ARBA" id="ARBA00007316"/>
    </source>
</evidence>
<evidence type="ECO:0000256" key="7">
    <source>
        <dbReference type="ARBA" id="ARBA00023137"/>
    </source>
</evidence>
<dbReference type="Proteomes" id="UP001139199">
    <property type="component" value="Unassembled WGS sequence"/>
</dbReference>
<evidence type="ECO:0000256" key="6">
    <source>
        <dbReference type="ARBA" id="ARBA00022840"/>
    </source>
</evidence>
<sequence length="764" mass="85369">MEKDIAKIVSNYLKYWYLFVIGSVICLVLAFLHIRYNVVSEYYIAGKVLLNDKENGGGEASGLQSLSDLGLIKMSKNIQDEIGVLLSYDLMLETINELDFAVAYYAEGSFNEVEVYVKSLPFKVVLNDTLPLLKQGTLGRVKVLDEFKFSVEKLVDDEVVDKKVYEFGEMIATEFGNFHVELQQEKLDLKNTKPVIVKFKDPEAMASNYNYRLDVFPVYENGGGLLEIGLTDAIPQRGEDLINKLIEVYARNSAKHKNLLAESTLKLIDERLSLLTTDLNSAEKSVENYKQSNNLTNVEADASRFIQLADQVDRELVTLRTEINAINALDRTLVQSGSGNYTAISSYNIQNPALVAAIMNYNTVVQERVALVNATGIGNPMLGEIDKRLESSKRQILENVKGIKLQLTRSQRDLINQSSQYRSKISSVPSAERALLEINRDQGLKQGLYLFLLQKKEEEALSISVPFADTRVIEEPRSSGYPINGAKTPVYLGALMFGLLVPFGFVFLKEALNTKIKDHDEVSELTSTPILGLVAHNKTNKAVVLSKNSNTPIAELFRLMRHNLKFMTKNEANQTIMVTSGNPGEGKTFVSTNLAASLALTGKKVVVLGFDLRIPKLTKELDLKYEYGLSDYIIDPEIQIQQLLIAYQQVPNLHFIGAGTMAPNPGELIIHQRVEQLFAQLKSQFDYIIIDTPPVGKVADAFALAKHTDAAIFVLRQNYTKKTDLKLVNEIVETNKINNLMLVINDIKNEKNDFYGGYGNTGNT</sequence>
<protein>
    <recommendedName>
        <fullName evidence="2">non-specific protein-tyrosine kinase</fullName>
        <ecNumber evidence="2">2.7.10.2</ecNumber>
    </recommendedName>
</protein>
<dbReference type="InterPro" id="IPR005702">
    <property type="entry name" value="Wzc-like_C"/>
</dbReference>
<organism evidence="12 13">
    <name type="scientific">Neotamlana laminarinivorans</name>
    <dbReference type="NCBI Taxonomy" id="2883124"/>
    <lineage>
        <taxon>Bacteria</taxon>
        <taxon>Pseudomonadati</taxon>
        <taxon>Bacteroidota</taxon>
        <taxon>Flavobacteriia</taxon>
        <taxon>Flavobacteriales</taxon>
        <taxon>Flavobacteriaceae</taxon>
        <taxon>Neotamlana</taxon>
    </lineage>
</organism>
<dbReference type="GO" id="GO:0005886">
    <property type="term" value="C:plasma membrane"/>
    <property type="evidence" value="ECO:0007669"/>
    <property type="project" value="TreeGrafter"/>
</dbReference>
<name>A0A9X1I120_9FLAO</name>
<accession>A0A9X1I120</accession>
<dbReference type="PANTHER" id="PTHR32309">
    <property type="entry name" value="TYROSINE-PROTEIN KINASE"/>
    <property type="match status" value="1"/>
</dbReference>
<evidence type="ECO:0000259" key="10">
    <source>
        <dbReference type="Pfam" id="PF13614"/>
    </source>
</evidence>
<keyword evidence="4" id="KW-0547">Nucleotide-binding</keyword>
<feature type="transmembrane region" description="Helical" evidence="9">
    <location>
        <begin position="12"/>
        <end position="34"/>
    </location>
</feature>
<dbReference type="EC" id="2.7.10.2" evidence="2"/>
<gene>
    <name evidence="12" type="ORF">LG649_09060</name>
</gene>
<dbReference type="InterPro" id="IPR025669">
    <property type="entry name" value="AAA_dom"/>
</dbReference>
<dbReference type="AlphaFoldDB" id="A0A9X1I120"/>
<evidence type="ECO:0000256" key="2">
    <source>
        <dbReference type="ARBA" id="ARBA00011903"/>
    </source>
</evidence>
<dbReference type="RefSeq" id="WP_226543507.1">
    <property type="nucleotide sequence ID" value="NZ_JAJAPW010000003.1"/>
</dbReference>
<evidence type="ECO:0000313" key="13">
    <source>
        <dbReference type="Proteomes" id="UP001139199"/>
    </source>
</evidence>
<keyword evidence="9" id="KW-1133">Transmembrane helix</keyword>
<evidence type="ECO:0000256" key="9">
    <source>
        <dbReference type="SAM" id="Phobius"/>
    </source>
</evidence>
<dbReference type="InterPro" id="IPR027417">
    <property type="entry name" value="P-loop_NTPase"/>
</dbReference>
<keyword evidence="3 12" id="KW-0808">Transferase</keyword>
<evidence type="ECO:0000256" key="5">
    <source>
        <dbReference type="ARBA" id="ARBA00022777"/>
    </source>
</evidence>
<dbReference type="Pfam" id="PF13807">
    <property type="entry name" value="GNVR"/>
    <property type="match status" value="1"/>
</dbReference>
<keyword evidence="13" id="KW-1185">Reference proteome</keyword>
<dbReference type="Pfam" id="PF13614">
    <property type="entry name" value="AAA_31"/>
    <property type="match status" value="1"/>
</dbReference>